<evidence type="ECO:0000313" key="1">
    <source>
        <dbReference type="EMBL" id="WMV29614.1"/>
    </source>
</evidence>
<name>A0AAF0R122_SOLVR</name>
<dbReference type="EMBL" id="CP133616">
    <property type="protein sequence ID" value="WMV29614.1"/>
    <property type="molecule type" value="Genomic_DNA"/>
</dbReference>
<proteinExistence type="predicted"/>
<organism evidence="1 2">
    <name type="scientific">Solanum verrucosum</name>
    <dbReference type="NCBI Taxonomy" id="315347"/>
    <lineage>
        <taxon>Eukaryota</taxon>
        <taxon>Viridiplantae</taxon>
        <taxon>Streptophyta</taxon>
        <taxon>Embryophyta</taxon>
        <taxon>Tracheophyta</taxon>
        <taxon>Spermatophyta</taxon>
        <taxon>Magnoliopsida</taxon>
        <taxon>eudicotyledons</taxon>
        <taxon>Gunneridae</taxon>
        <taxon>Pentapetalae</taxon>
        <taxon>asterids</taxon>
        <taxon>lamiids</taxon>
        <taxon>Solanales</taxon>
        <taxon>Solanaceae</taxon>
        <taxon>Solanoideae</taxon>
        <taxon>Solaneae</taxon>
        <taxon>Solanum</taxon>
    </lineage>
</organism>
<reference evidence="1" key="1">
    <citation type="submission" date="2023-08" db="EMBL/GenBank/DDBJ databases">
        <title>A de novo genome assembly of Solanum verrucosum Schlechtendal, a Mexican diploid species geographically isolated from the other diploid A-genome species in potato relatives.</title>
        <authorList>
            <person name="Hosaka K."/>
        </authorList>
    </citation>
    <scope>NUCLEOTIDE SEQUENCE</scope>
    <source>
        <tissue evidence="1">Young leaves</tissue>
    </source>
</reference>
<protein>
    <submittedName>
        <fullName evidence="1">Uncharacterized protein</fullName>
    </submittedName>
</protein>
<evidence type="ECO:0000313" key="2">
    <source>
        <dbReference type="Proteomes" id="UP001234989"/>
    </source>
</evidence>
<dbReference type="Proteomes" id="UP001234989">
    <property type="component" value="Chromosome 5"/>
</dbReference>
<dbReference type="AlphaFoldDB" id="A0AAF0R122"/>
<sequence length="294" mass="32365">MGVSAVEKEKLAAYQLKGVAQVWFKKWKGRGGTLMQEYALKFTQFDIYASTMVANSRAMLSKFVEGASDLVIKKGQESPRGQGLLMVIFLILGLKGMSVLNSGKGFPVKALHILRLLSSIRIGCLTINFKEEIVVDILCLLAQGVVRNMFGKCLADIDGCFNYENNGDKMSDFLLLSSRDGSLSDPIFHIEGSNESIMSWEEEIMLLMCKANVVVDALGRLSMGSVAHVENGKKELVQDLHRLSRLGVCLVDSNESGVIVQNGSESSLVSDVKAKQDLNLVWMDLKKSVSKKNY</sequence>
<gene>
    <name evidence="1" type="ORF">MTR67_022999</name>
</gene>
<keyword evidence="2" id="KW-1185">Reference proteome</keyword>
<accession>A0AAF0R122</accession>